<dbReference type="Gene3D" id="3.30.1330.60">
    <property type="entry name" value="OmpA-like domain"/>
    <property type="match status" value="1"/>
</dbReference>
<feature type="domain" description="OmpA-like" evidence="3">
    <location>
        <begin position="177"/>
        <end position="291"/>
    </location>
</feature>
<dbReference type="GO" id="GO:0016020">
    <property type="term" value="C:membrane"/>
    <property type="evidence" value="ECO:0007669"/>
    <property type="project" value="UniProtKB-UniRule"/>
</dbReference>
<dbReference type="RefSeq" id="WP_089376693.1">
    <property type="nucleotide sequence ID" value="NZ_FZNX01000001.1"/>
</dbReference>
<keyword evidence="5" id="KW-1185">Reference proteome</keyword>
<dbReference type="InterPro" id="IPR036737">
    <property type="entry name" value="OmpA-like_sf"/>
</dbReference>
<dbReference type="PANTHER" id="PTHR30329">
    <property type="entry name" value="STATOR ELEMENT OF FLAGELLAR MOTOR COMPLEX"/>
    <property type="match status" value="1"/>
</dbReference>
<dbReference type="AlphaFoldDB" id="A0A238VFJ7"/>
<dbReference type="Pfam" id="PF00691">
    <property type="entry name" value="OmpA"/>
    <property type="match status" value="1"/>
</dbReference>
<keyword evidence="2" id="KW-1133">Transmembrane helix</keyword>
<protein>
    <submittedName>
        <fullName evidence="4">OmpA family protein</fullName>
    </submittedName>
</protein>
<dbReference type="EMBL" id="FZNX01000001">
    <property type="protein sequence ID" value="SNR32463.1"/>
    <property type="molecule type" value="Genomic_DNA"/>
</dbReference>
<feature type="transmembrane region" description="Helical" evidence="2">
    <location>
        <begin position="7"/>
        <end position="25"/>
    </location>
</feature>
<dbReference type="PANTHER" id="PTHR30329:SF21">
    <property type="entry name" value="LIPOPROTEIN YIAD-RELATED"/>
    <property type="match status" value="1"/>
</dbReference>
<dbReference type="OrthoDB" id="9763897at2"/>
<evidence type="ECO:0000256" key="1">
    <source>
        <dbReference type="PROSITE-ProRule" id="PRU00473"/>
    </source>
</evidence>
<proteinExistence type="predicted"/>
<dbReference type="InterPro" id="IPR006665">
    <property type="entry name" value="OmpA-like"/>
</dbReference>
<dbReference type="InterPro" id="IPR050330">
    <property type="entry name" value="Bact_OuterMem_StrucFunc"/>
</dbReference>
<name>A0A238VFJ7_9FLAO</name>
<evidence type="ECO:0000256" key="2">
    <source>
        <dbReference type="SAM" id="Phobius"/>
    </source>
</evidence>
<evidence type="ECO:0000259" key="3">
    <source>
        <dbReference type="PROSITE" id="PS51123"/>
    </source>
</evidence>
<sequence length="291" mass="33253">MLNYLKAFLFFFIWVIIALTSHYLITHKNFKNINFYGTGPSNIIETKSQPALNNLNVISNNETIFRFSKGFRIVENSEKISSIDSIPFLIDSLSIFLINNYDKQLEIIGKYSSSENSNLGFLRANSLKNQLINKGISQKSIKISKNNKPFVFDKNGTFSNGIELSFIPLNTILIDSIVNAISNKRLYVTVENDLLIENTELIEYTKLLKQFSEKNPSKTVDITGHTNNKGYFENNLILGKNKANKLKEYFIKNGISKIQINTFTRGEAEPIANKYTKEGKLLNNRIEIRIN</sequence>
<dbReference type="Proteomes" id="UP000198412">
    <property type="component" value="Unassembled WGS sequence"/>
</dbReference>
<reference evidence="5" key="1">
    <citation type="submission" date="2017-06" db="EMBL/GenBank/DDBJ databases">
        <authorList>
            <person name="Varghese N."/>
            <person name="Submissions S."/>
        </authorList>
    </citation>
    <scope>NUCLEOTIDE SEQUENCE [LARGE SCALE GENOMIC DNA]</scope>
    <source>
        <strain evidence="5">DSM 27993</strain>
    </source>
</reference>
<gene>
    <name evidence="4" type="ORF">SAMN04488111_0334</name>
</gene>
<accession>A0A238VFJ7</accession>
<dbReference type="SUPFAM" id="SSF103088">
    <property type="entry name" value="OmpA-like"/>
    <property type="match status" value="1"/>
</dbReference>
<evidence type="ECO:0000313" key="4">
    <source>
        <dbReference type="EMBL" id="SNR32463.1"/>
    </source>
</evidence>
<organism evidence="4 5">
    <name type="scientific">Lutibacter flavus</name>
    <dbReference type="NCBI Taxonomy" id="691689"/>
    <lineage>
        <taxon>Bacteria</taxon>
        <taxon>Pseudomonadati</taxon>
        <taxon>Bacteroidota</taxon>
        <taxon>Flavobacteriia</taxon>
        <taxon>Flavobacteriales</taxon>
        <taxon>Flavobacteriaceae</taxon>
        <taxon>Lutibacter</taxon>
    </lineage>
</organism>
<dbReference type="CDD" id="cd07185">
    <property type="entry name" value="OmpA_C-like"/>
    <property type="match status" value="1"/>
</dbReference>
<keyword evidence="1 2" id="KW-0472">Membrane</keyword>
<dbReference type="PROSITE" id="PS51123">
    <property type="entry name" value="OMPA_2"/>
    <property type="match status" value="1"/>
</dbReference>
<evidence type="ECO:0000313" key="5">
    <source>
        <dbReference type="Proteomes" id="UP000198412"/>
    </source>
</evidence>
<keyword evidence="2" id="KW-0812">Transmembrane</keyword>